<proteinExistence type="predicted"/>
<organism evidence="1 2">
    <name type="scientific">Panagrolaimus sp. PS1159</name>
    <dbReference type="NCBI Taxonomy" id="55785"/>
    <lineage>
        <taxon>Eukaryota</taxon>
        <taxon>Metazoa</taxon>
        <taxon>Ecdysozoa</taxon>
        <taxon>Nematoda</taxon>
        <taxon>Chromadorea</taxon>
        <taxon>Rhabditida</taxon>
        <taxon>Tylenchina</taxon>
        <taxon>Panagrolaimomorpha</taxon>
        <taxon>Panagrolaimoidea</taxon>
        <taxon>Panagrolaimidae</taxon>
        <taxon>Panagrolaimus</taxon>
    </lineage>
</organism>
<dbReference type="Proteomes" id="UP000887580">
    <property type="component" value="Unplaced"/>
</dbReference>
<sequence>MALPQMSPNNPGFASTTTRTSYIPTTPQLRRYQDYTNPSVSPQMPRRSSPSKSNYGRMSPTKQQQQNYGLSSFKTAPLSDCESVQLPQILYLQKSPLETHKCRMQNKLKYALLSLTVICFLSSVTAYFGYLYAFSDEYDFDRKHFETDKPNNILGYQINLLQIIKQSTFVASWSTFLTSLATLFVVGIQLFFALKIVKNQPDSSQLALNFLAEGKYVRTVAVFVWFLSFICFIFLIQSTVHYVTLESIPRGIATAIGIIVSIICLFAAVQSLYHICRIDYIVPTHFSMDERYDLDAVGGHYARGLNGNNFSTLV</sequence>
<name>A0AC35GHT7_9BILA</name>
<evidence type="ECO:0000313" key="2">
    <source>
        <dbReference type="WBParaSite" id="PS1159_v2.g5144.t1"/>
    </source>
</evidence>
<evidence type="ECO:0000313" key="1">
    <source>
        <dbReference type="Proteomes" id="UP000887580"/>
    </source>
</evidence>
<dbReference type="WBParaSite" id="PS1159_v2.g5144.t1">
    <property type="protein sequence ID" value="PS1159_v2.g5144.t1"/>
    <property type="gene ID" value="PS1159_v2.g5144"/>
</dbReference>
<accession>A0AC35GHT7</accession>
<reference evidence="2" key="1">
    <citation type="submission" date="2022-11" db="UniProtKB">
        <authorList>
            <consortium name="WormBaseParasite"/>
        </authorList>
    </citation>
    <scope>IDENTIFICATION</scope>
</reference>
<protein>
    <submittedName>
        <fullName evidence="2">Uncharacterized protein</fullName>
    </submittedName>
</protein>